<evidence type="ECO:0000313" key="12">
    <source>
        <dbReference type="Proteomes" id="UP000028924"/>
    </source>
</evidence>
<dbReference type="PRINTS" id="PR00626">
    <property type="entry name" value="CALRETICULIN"/>
</dbReference>
<dbReference type="FunFam" id="2.10.250.10:FF:000001">
    <property type="entry name" value="Calnexin homolog"/>
    <property type="match status" value="1"/>
</dbReference>
<keyword evidence="7 9" id="KW-0143">Chaperone</keyword>
<dbReference type="KEGG" id="apro:F751_5645"/>
<dbReference type="PANTHER" id="PTHR11073">
    <property type="entry name" value="CALRETICULIN AND CALNEXIN"/>
    <property type="match status" value="1"/>
</dbReference>
<keyword evidence="12" id="KW-1185">Reference proteome</keyword>
<dbReference type="GeneID" id="23617036"/>
<keyword evidence="9" id="KW-0732">Signal</keyword>
<dbReference type="GO" id="GO:0051082">
    <property type="term" value="F:unfolded protein binding"/>
    <property type="evidence" value="ECO:0007669"/>
    <property type="project" value="InterPro"/>
</dbReference>
<dbReference type="InterPro" id="IPR009033">
    <property type="entry name" value="Calreticulin/calnexin_P_dom_sf"/>
</dbReference>
<proteinExistence type="inferred from homology"/>
<gene>
    <name evidence="11" type="ORF">F751_5645</name>
</gene>
<organism evidence="11 12">
    <name type="scientific">Auxenochlorella protothecoides</name>
    <name type="common">Green microalga</name>
    <name type="synonym">Chlorella protothecoides</name>
    <dbReference type="NCBI Taxonomy" id="3075"/>
    <lineage>
        <taxon>Eukaryota</taxon>
        <taxon>Viridiplantae</taxon>
        <taxon>Chlorophyta</taxon>
        <taxon>core chlorophytes</taxon>
        <taxon>Trebouxiophyceae</taxon>
        <taxon>Chlorellales</taxon>
        <taxon>Chlorellaceae</taxon>
        <taxon>Auxenochlorella</taxon>
    </lineage>
</organism>
<dbReference type="STRING" id="3075.A0A087SPM7"/>
<dbReference type="eggNOG" id="KOG0675">
    <property type="taxonomic scope" value="Eukaryota"/>
</dbReference>
<dbReference type="GO" id="GO:0005789">
    <property type="term" value="C:endoplasmic reticulum membrane"/>
    <property type="evidence" value="ECO:0007669"/>
    <property type="project" value="UniProtKB-SubCell"/>
</dbReference>
<evidence type="ECO:0000256" key="7">
    <source>
        <dbReference type="ARBA" id="ARBA00023186"/>
    </source>
</evidence>
<evidence type="ECO:0000256" key="2">
    <source>
        <dbReference type="ARBA" id="ARBA00010983"/>
    </source>
</evidence>
<feature type="chain" id="PRO_5001829009" evidence="9">
    <location>
        <begin position="17"/>
        <end position="510"/>
    </location>
</feature>
<dbReference type="SUPFAM" id="SSF49899">
    <property type="entry name" value="Concanavalin A-like lectins/glucanases"/>
    <property type="match status" value="1"/>
</dbReference>
<dbReference type="SUPFAM" id="SSF63887">
    <property type="entry name" value="P-domain of calnexin/calreticulin"/>
    <property type="match status" value="1"/>
</dbReference>
<evidence type="ECO:0000313" key="11">
    <source>
        <dbReference type="EMBL" id="KFM27681.1"/>
    </source>
</evidence>
<accession>A0A087SPM7</accession>
<keyword evidence="3" id="KW-0812">Transmembrane</keyword>
<dbReference type="OrthoDB" id="1938156at2759"/>
<dbReference type="AlphaFoldDB" id="A0A087SPM7"/>
<keyword evidence="4 9" id="KW-0256">Endoplasmic reticulum</keyword>
<evidence type="ECO:0000256" key="5">
    <source>
        <dbReference type="ARBA" id="ARBA00022989"/>
    </source>
</evidence>
<feature type="signal peptide" evidence="9">
    <location>
        <begin position="1"/>
        <end position="16"/>
    </location>
</feature>
<feature type="disulfide bond" evidence="8">
    <location>
        <begin position="95"/>
        <end position="129"/>
    </location>
</feature>
<feature type="region of interest" description="Disordered" evidence="10">
    <location>
        <begin position="203"/>
        <end position="250"/>
    </location>
</feature>
<dbReference type="GO" id="GO:0005509">
    <property type="term" value="F:calcium ion binding"/>
    <property type="evidence" value="ECO:0007669"/>
    <property type="project" value="InterPro"/>
</dbReference>
<evidence type="ECO:0000256" key="6">
    <source>
        <dbReference type="ARBA" id="ARBA00023136"/>
    </source>
</evidence>
<dbReference type="EMBL" id="KL662154">
    <property type="protein sequence ID" value="KFM27681.1"/>
    <property type="molecule type" value="Genomic_DNA"/>
</dbReference>
<evidence type="ECO:0000256" key="4">
    <source>
        <dbReference type="ARBA" id="ARBA00022824"/>
    </source>
</evidence>
<dbReference type="Gene3D" id="2.60.120.200">
    <property type="match status" value="1"/>
</dbReference>
<protein>
    <submittedName>
        <fullName evidence="11">Calnexin-like protein 1</fullName>
    </submittedName>
</protein>
<keyword evidence="8" id="KW-1015">Disulfide bond</keyword>
<name>A0A087SPM7_AUXPR</name>
<dbReference type="InterPro" id="IPR018124">
    <property type="entry name" value="Calret/calnex_CS"/>
</dbReference>
<evidence type="ECO:0000256" key="10">
    <source>
        <dbReference type="SAM" id="MobiDB-lite"/>
    </source>
</evidence>
<dbReference type="Gene3D" id="2.10.250.10">
    <property type="entry name" value="Calreticulin/calnexin, P domain"/>
    <property type="match status" value="1"/>
</dbReference>
<comment type="similarity">
    <text evidence="2 9">Belongs to the calreticulin family.</text>
</comment>
<dbReference type="Proteomes" id="UP000028924">
    <property type="component" value="Unassembled WGS sequence"/>
</dbReference>
<dbReference type="GO" id="GO:0006457">
    <property type="term" value="P:protein folding"/>
    <property type="evidence" value="ECO:0007669"/>
    <property type="project" value="InterPro"/>
</dbReference>
<evidence type="ECO:0000256" key="3">
    <source>
        <dbReference type="ARBA" id="ARBA00022692"/>
    </source>
</evidence>
<dbReference type="RefSeq" id="XP_011400668.1">
    <property type="nucleotide sequence ID" value="XM_011402366.1"/>
</dbReference>
<keyword evidence="6" id="KW-0472">Membrane</keyword>
<reference evidence="11 12" key="1">
    <citation type="journal article" date="2014" name="BMC Genomics">
        <title>Oil accumulation mechanisms of the oleaginous microalga Chlorella protothecoides revealed through its genome, transcriptomes, and proteomes.</title>
        <authorList>
            <person name="Gao C."/>
            <person name="Wang Y."/>
            <person name="Shen Y."/>
            <person name="Yan D."/>
            <person name="He X."/>
            <person name="Dai J."/>
            <person name="Wu Q."/>
        </authorList>
    </citation>
    <scope>NUCLEOTIDE SEQUENCE [LARGE SCALE GENOMIC DNA]</scope>
    <source>
        <strain evidence="11 12">0710</strain>
    </source>
</reference>
<evidence type="ECO:0000256" key="8">
    <source>
        <dbReference type="PIRSR" id="PIRSR601580-3"/>
    </source>
</evidence>
<evidence type="ECO:0000256" key="9">
    <source>
        <dbReference type="RuleBase" id="RU362126"/>
    </source>
</evidence>
<dbReference type="InterPro" id="IPR013320">
    <property type="entry name" value="ConA-like_dom_sf"/>
</dbReference>
<dbReference type="Pfam" id="PF00262">
    <property type="entry name" value="Calreticulin"/>
    <property type="match status" value="1"/>
</dbReference>
<dbReference type="PROSITE" id="PS00804">
    <property type="entry name" value="CALRETICULIN_2"/>
    <property type="match status" value="1"/>
</dbReference>
<sequence length="510" mass="54912">MRLVASLLCLAVVASAYHEKFDGGWESRWVHSDDAKYAGNKLVVETPEGGSDPALKIPEKARHYGISVALPEPVDPAKGLVLQYELKLPSAGLTCGGAYLKFVTADPGFSPAGLVDSTPYTIMFGPDKCGSTNKVHLILRHKSPKTGDIEEKHLKTPPVFPNDDLTHVYTVELSPSDNTYRMLIDGVEKKAGALADDFLPPFNPPETIADPEDVKPEDWLPIPDPDAVKPEDWDEDAPLQIPDEDAVKPEGWLDSEPAEIEDPAAHQPEDWDAEEDGDWEAPLIPNPACSVGCGEWKRPTKPNPAYKGKWTRPQVANPAYKGPWKPRDIPNPAHFVDAAPLSHVGSIGGVALEVWTMDSDYYFSNVVVSNDAAEAAAVRDATWAPKHAAEAAAAEAKFKAEAAKKKAAGDDEDEDDEGPVERLLAAVFDSPLLAPHAARLAPVRRYTEENPQLVLGGVAGLTLALLAPLLKALVGGGGGRKPAAPSVAQTHPDRIHVFVLHPFALNSRPV</sequence>
<comment type="subcellular location">
    <subcellularLocation>
        <location evidence="1">Endoplasmic reticulum membrane</location>
        <topology evidence="1">Single-pass membrane protein</topology>
    </subcellularLocation>
</comment>
<dbReference type="PANTHER" id="PTHR11073:SF1">
    <property type="entry name" value="CALNEXIN 14D-RELATED"/>
    <property type="match status" value="1"/>
</dbReference>
<evidence type="ECO:0000256" key="1">
    <source>
        <dbReference type="ARBA" id="ARBA00004389"/>
    </source>
</evidence>
<keyword evidence="5" id="KW-1133">Transmembrane helix</keyword>
<dbReference type="InterPro" id="IPR001580">
    <property type="entry name" value="Calret/calnex"/>
</dbReference>
<dbReference type="GO" id="GO:0036503">
    <property type="term" value="P:ERAD pathway"/>
    <property type="evidence" value="ECO:0007669"/>
    <property type="project" value="TreeGrafter"/>
</dbReference>